<keyword evidence="10 11" id="KW-0407">Ion channel</keyword>
<proteinExistence type="inferred from homology"/>
<sequence>MEQPRFLTGWTPFLKTFVNSNRAVKALWAIFAICMVIALVSSVTVVVLKYLNYVTVVRLDQRGPKDGVPPPAVTICLAEHQTKYLKLQYYRNNTQLNIIQGIRKSCNLKSKIMWDSSVDAISQFYNNTKHFQVILRTEPPGCYSVSVMEQVPWPPDSICTTFQLAQDLSFNSSFWKIITCQWHTVCAKYNQKCDCTCPLELLRLRLNREMKSKTRNRSIPSNYIISNNQTNYNCPLKCPIDIPIAFVNNSVCPLACRTVTYKKLNEVLDNITDRSTIQLELIQAEGLTEMTEEALYSLPKLFSEIGGLSSFCFGFSCILFFELIELVFWLRCTFCSNFIERVKEILGQQIEITDDTNKFMKNNDNNTSKIFSTKKESQKHEDMIYNDNENSKINSNKSKQQRKRLFKASAFSSKCMSSNPFKVKSNKHSTTCNPTRLKHSTSHHIDLNPLNTHKVDGSRLSEYPKDQDSPLIGLKSIKHSLLDDSTLGKNLNSSSLTQYPMNSPTVSTSFPISTVPVILNNHLFQVVVDYEIS</sequence>
<evidence type="ECO:0000256" key="4">
    <source>
        <dbReference type="ARBA" id="ARBA00022692"/>
    </source>
</evidence>
<keyword evidence="5 12" id="KW-1133">Transmembrane helix</keyword>
<evidence type="ECO:0000256" key="11">
    <source>
        <dbReference type="RuleBase" id="RU000679"/>
    </source>
</evidence>
<evidence type="ECO:0000313" key="13">
    <source>
        <dbReference type="Proteomes" id="UP000050795"/>
    </source>
</evidence>
<organism evidence="13 14">
    <name type="scientific">Trichobilharzia regenti</name>
    <name type="common">Nasal bird schistosome</name>
    <dbReference type="NCBI Taxonomy" id="157069"/>
    <lineage>
        <taxon>Eukaryota</taxon>
        <taxon>Metazoa</taxon>
        <taxon>Spiralia</taxon>
        <taxon>Lophotrochozoa</taxon>
        <taxon>Platyhelminthes</taxon>
        <taxon>Trematoda</taxon>
        <taxon>Digenea</taxon>
        <taxon>Strigeidida</taxon>
        <taxon>Schistosomatoidea</taxon>
        <taxon>Schistosomatidae</taxon>
        <taxon>Trichobilharzia</taxon>
    </lineage>
</organism>
<evidence type="ECO:0000256" key="9">
    <source>
        <dbReference type="ARBA" id="ARBA00023201"/>
    </source>
</evidence>
<feature type="transmembrane region" description="Helical" evidence="12">
    <location>
        <begin position="26"/>
        <end position="48"/>
    </location>
</feature>
<comment type="subcellular location">
    <subcellularLocation>
        <location evidence="1">Membrane</location>
        <topology evidence="1">Multi-pass membrane protein</topology>
    </subcellularLocation>
</comment>
<keyword evidence="6" id="KW-0915">Sodium</keyword>
<evidence type="ECO:0000256" key="8">
    <source>
        <dbReference type="ARBA" id="ARBA00023136"/>
    </source>
</evidence>
<evidence type="ECO:0000256" key="7">
    <source>
        <dbReference type="ARBA" id="ARBA00023065"/>
    </source>
</evidence>
<keyword evidence="2 11" id="KW-0813">Transport</keyword>
<dbReference type="GO" id="GO:0016020">
    <property type="term" value="C:membrane"/>
    <property type="evidence" value="ECO:0007669"/>
    <property type="project" value="UniProtKB-SubCell"/>
</dbReference>
<evidence type="ECO:0000256" key="5">
    <source>
        <dbReference type="ARBA" id="ARBA00022989"/>
    </source>
</evidence>
<evidence type="ECO:0000256" key="1">
    <source>
        <dbReference type="ARBA" id="ARBA00004141"/>
    </source>
</evidence>
<keyword evidence="13" id="KW-1185">Reference proteome</keyword>
<evidence type="ECO:0000256" key="10">
    <source>
        <dbReference type="ARBA" id="ARBA00023303"/>
    </source>
</evidence>
<reference evidence="14" key="2">
    <citation type="submission" date="2023-11" db="UniProtKB">
        <authorList>
            <consortium name="WormBaseParasite"/>
        </authorList>
    </citation>
    <scope>IDENTIFICATION</scope>
</reference>
<dbReference type="Proteomes" id="UP000050795">
    <property type="component" value="Unassembled WGS sequence"/>
</dbReference>
<keyword evidence="3 11" id="KW-0894">Sodium channel</keyword>
<name>A0AA85J911_TRIRE</name>
<evidence type="ECO:0008006" key="15">
    <source>
        <dbReference type="Google" id="ProtNLM"/>
    </source>
</evidence>
<evidence type="ECO:0000256" key="2">
    <source>
        <dbReference type="ARBA" id="ARBA00022448"/>
    </source>
</evidence>
<dbReference type="Pfam" id="PF00858">
    <property type="entry name" value="ASC"/>
    <property type="match status" value="2"/>
</dbReference>
<keyword evidence="7 11" id="KW-0406">Ion transport</keyword>
<comment type="similarity">
    <text evidence="11">Belongs to the amiloride-sensitive sodium channel (TC 1.A.6) family.</text>
</comment>
<evidence type="ECO:0000256" key="12">
    <source>
        <dbReference type="SAM" id="Phobius"/>
    </source>
</evidence>
<dbReference type="Gene3D" id="1.10.287.770">
    <property type="entry name" value="YojJ-like"/>
    <property type="match status" value="1"/>
</dbReference>
<protein>
    <recommendedName>
        <fullName evidence="15">Amiloride-sensitive sodium channel</fullName>
    </recommendedName>
</protein>
<dbReference type="AlphaFoldDB" id="A0AA85J911"/>
<keyword evidence="9 11" id="KW-0739">Sodium transport</keyword>
<evidence type="ECO:0000313" key="14">
    <source>
        <dbReference type="WBParaSite" id="TREG1_17950.2"/>
    </source>
</evidence>
<evidence type="ECO:0000256" key="6">
    <source>
        <dbReference type="ARBA" id="ARBA00023053"/>
    </source>
</evidence>
<keyword evidence="4 11" id="KW-0812">Transmembrane</keyword>
<dbReference type="WBParaSite" id="TREG1_17950.2">
    <property type="protein sequence ID" value="TREG1_17950.2"/>
    <property type="gene ID" value="TREG1_17950"/>
</dbReference>
<dbReference type="GO" id="GO:0005272">
    <property type="term" value="F:sodium channel activity"/>
    <property type="evidence" value="ECO:0007669"/>
    <property type="project" value="UniProtKB-KW"/>
</dbReference>
<reference evidence="13" key="1">
    <citation type="submission" date="2022-06" db="EMBL/GenBank/DDBJ databases">
        <authorList>
            <person name="Berger JAMES D."/>
            <person name="Berger JAMES D."/>
        </authorList>
    </citation>
    <scope>NUCLEOTIDE SEQUENCE [LARGE SCALE GENOMIC DNA]</scope>
</reference>
<keyword evidence="8 12" id="KW-0472">Membrane</keyword>
<evidence type="ECO:0000256" key="3">
    <source>
        <dbReference type="ARBA" id="ARBA00022461"/>
    </source>
</evidence>
<accession>A0AA85J911</accession>
<dbReference type="InterPro" id="IPR001873">
    <property type="entry name" value="ENaC"/>
</dbReference>